<evidence type="ECO:0000313" key="1">
    <source>
        <dbReference type="EnsemblPlants" id="AVESA.00010b.r2.6CG1125020.4.CDS"/>
    </source>
</evidence>
<dbReference type="EnsemblPlants" id="AVESA.00010b.r2.6CG1125020.4">
    <property type="protein sequence ID" value="AVESA.00010b.r2.6CG1125020.4.CDS"/>
    <property type="gene ID" value="AVESA.00010b.r2.6CG1125020"/>
</dbReference>
<accession>A0ACD5ZAT6</accession>
<dbReference type="Proteomes" id="UP001732700">
    <property type="component" value="Chromosome 6C"/>
</dbReference>
<organism evidence="1 2">
    <name type="scientific">Avena sativa</name>
    <name type="common">Oat</name>
    <dbReference type="NCBI Taxonomy" id="4498"/>
    <lineage>
        <taxon>Eukaryota</taxon>
        <taxon>Viridiplantae</taxon>
        <taxon>Streptophyta</taxon>
        <taxon>Embryophyta</taxon>
        <taxon>Tracheophyta</taxon>
        <taxon>Spermatophyta</taxon>
        <taxon>Magnoliopsida</taxon>
        <taxon>Liliopsida</taxon>
        <taxon>Poales</taxon>
        <taxon>Poaceae</taxon>
        <taxon>BOP clade</taxon>
        <taxon>Pooideae</taxon>
        <taxon>Poodae</taxon>
        <taxon>Poeae</taxon>
        <taxon>Poeae Chloroplast Group 1 (Aveneae type)</taxon>
        <taxon>Aveninae</taxon>
        <taxon>Avena</taxon>
    </lineage>
</organism>
<reference evidence="1" key="2">
    <citation type="submission" date="2025-09" db="UniProtKB">
        <authorList>
            <consortium name="EnsemblPlants"/>
        </authorList>
    </citation>
    <scope>IDENTIFICATION</scope>
</reference>
<reference evidence="1" key="1">
    <citation type="submission" date="2021-05" db="EMBL/GenBank/DDBJ databases">
        <authorList>
            <person name="Scholz U."/>
            <person name="Mascher M."/>
            <person name="Fiebig A."/>
        </authorList>
    </citation>
    <scope>NUCLEOTIDE SEQUENCE [LARGE SCALE GENOMIC DNA]</scope>
</reference>
<keyword evidence="2" id="KW-1185">Reference proteome</keyword>
<protein>
    <submittedName>
        <fullName evidence="1">Uncharacterized protein</fullName>
    </submittedName>
</protein>
<evidence type="ECO:0000313" key="2">
    <source>
        <dbReference type="Proteomes" id="UP001732700"/>
    </source>
</evidence>
<sequence length="1060" mass="120056">MEFATGAMGTLIPKLGELLLDEYNLKDTVKKGIGDLKAELESMQGVLVKVSSVPLDELDLQVKIWANEVRELSYIIEDSFDSFVTRVEGVEPTKSKFNHLLKKARNKFTKFKARHVIANEIEDIESQVRKIKERYDRYKIHDVVANLATTTVDPRLSALYNKVSDLVGTEEPIDELMKILSEGAETAQKNPKIVSIVGFGGLGKTTLAKALFDKLSKTYDRQGFVPVGQNQGAKKVLSDILFELDIEVSKRMDERQLINKLQNVLAGKRYFIVIDDLWDIPTWETIKYAFMDSHPESRIMITTRNHDVATNAGGIYRMKPLSNGNSKMLFHTRTCGAEGVSQDDQSSEVINKILKKCAGVPLAIISIASLLVGKPSADWSRVYDAIGFGNEDSEVIHNTRKILSFSYYDLRPYLKTCLLYLGMYPEDKFIHKKSLIWRWVSEGFVQHKQGISSYELGESYYNELVNKSLIREVDYGYNVDDEGCRVHDMVLDVIRIMSMEVNFITIQDKGEDHIKSSPKGQSNRVHRLAFHGAKVEDCHSIKMKHVRSFNAIMCTDTGMPPFLTFKVLRVLVIEDCIFSEGLSLKHLGKLVQLRYLGLVNTSVKLPGDIGLDLKFLEILGVRGGSISELPPSVGELQNLRCLWANEGTTMKGEIGKLTCLEEMKLDSVDKVPNFFRDVGKLTKLRVLEISLDQLEESACKVLAEYMLNLHKIRRIFIENKWKGIMHFDRNVCVGSLEELSPSSSLRTFWPASILITKIPSWINALSVPLLSQLLLHVEVVEAQDIQILGRLPSLIDLGFFIAEKKCVSYTFGRDEFQKLKCLATNVEINLEEGSLPMLESLAYCASAGRKDSLVPWNNSWPSLCYVCCWLDCANSGRTEVKAAKAALRKAGRAMRMLGSTRIHFHLDIYIQRYNRKAAGLIDALESILAGEEITADQRELRRMITSLETLLRDNDEPQLGRYGEQELSGFVTKFKSLLHHDDSGTDQEEPDNSDTMATYDDTDTDDENHHREDGDNGDNDYDTEQDEVHKYKLYRIFHMLYRNSSPYHVADGCPADFIYV</sequence>
<name>A0ACD5ZAT6_AVESA</name>
<proteinExistence type="predicted"/>